<dbReference type="Gene3D" id="2.60.120.260">
    <property type="entry name" value="Galactose-binding domain-like"/>
    <property type="match status" value="2"/>
</dbReference>
<name>A0A8H4VX21_9HELO</name>
<dbReference type="InterPro" id="IPR000383">
    <property type="entry name" value="Xaa-Pro-like_dom"/>
</dbReference>
<dbReference type="EMBL" id="JAAMPI010001299">
    <property type="protein sequence ID" value="KAF4625766.1"/>
    <property type="molecule type" value="Genomic_DNA"/>
</dbReference>
<dbReference type="PANTHER" id="PTHR43056:SF10">
    <property type="entry name" value="COCE_NOND FAMILY, PUTATIVE (AFU_ORTHOLOGUE AFUA_7G00600)-RELATED"/>
    <property type="match status" value="1"/>
</dbReference>
<dbReference type="InterPro" id="IPR029058">
    <property type="entry name" value="AB_hydrolase_fold"/>
</dbReference>
<comment type="caution">
    <text evidence="3">The sequence shown here is derived from an EMBL/GenBank/DDBJ whole genome shotgun (WGS) entry which is preliminary data.</text>
</comment>
<evidence type="ECO:0000313" key="4">
    <source>
        <dbReference type="Proteomes" id="UP000566819"/>
    </source>
</evidence>
<dbReference type="InterPro" id="IPR050585">
    <property type="entry name" value="Xaa-Pro_dipeptidyl-ppase/CocE"/>
</dbReference>
<dbReference type="Proteomes" id="UP000566819">
    <property type="component" value="Unassembled WGS sequence"/>
</dbReference>
<dbReference type="PANTHER" id="PTHR43056">
    <property type="entry name" value="PEPTIDASE S9 PROLYL OLIGOPEPTIDASE"/>
    <property type="match status" value="1"/>
</dbReference>
<accession>A0A8H4VX21</accession>
<dbReference type="Gene3D" id="1.10.3020.20">
    <property type="match status" value="2"/>
</dbReference>
<protein>
    <recommendedName>
        <fullName evidence="2">Xaa-Pro dipeptidyl-peptidase C-terminal domain-containing protein</fullName>
    </recommendedName>
</protein>
<dbReference type="InterPro" id="IPR013736">
    <property type="entry name" value="Xaa-Pro_dipept_C"/>
</dbReference>
<dbReference type="GO" id="GO:0008239">
    <property type="term" value="F:dipeptidyl-peptidase activity"/>
    <property type="evidence" value="ECO:0007669"/>
    <property type="project" value="InterPro"/>
</dbReference>
<dbReference type="SUPFAM" id="SSF53474">
    <property type="entry name" value="alpha/beta-Hydrolases"/>
    <property type="match status" value="2"/>
</dbReference>
<proteinExistence type="predicted"/>
<keyword evidence="1" id="KW-0378">Hydrolase</keyword>
<dbReference type="InterPro" id="IPR005674">
    <property type="entry name" value="CocE/Ser_esterase"/>
</dbReference>
<dbReference type="OrthoDB" id="2578740at2759"/>
<feature type="domain" description="Xaa-Pro dipeptidyl-peptidase C-terminal" evidence="2">
    <location>
        <begin position="903"/>
        <end position="1191"/>
    </location>
</feature>
<dbReference type="Gene3D" id="3.40.50.1820">
    <property type="entry name" value="alpha/beta hydrolase"/>
    <property type="match status" value="2"/>
</dbReference>
<dbReference type="Pfam" id="PF02129">
    <property type="entry name" value="Peptidase_S15"/>
    <property type="match status" value="2"/>
</dbReference>
<evidence type="ECO:0000259" key="2">
    <source>
        <dbReference type="SMART" id="SM00939"/>
    </source>
</evidence>
<dbReference type="Pfam" id="PF08530">
    <property type="entry name" value="PepX_C"/>
    <property type="match status" value="2"/>
</dbReference>
<dbReference type="SMART" id="SM00939">
    <property type="entry name" value="PepX_C"/>
    <property type="match status" value="2"/>
</dbReference>
<reference evidence="3 4" key="1">
    <citation type="submission" date="2020-03" db="EMBL/GenBank/DDBJ databases">
        <title>Draft Genome Sequence of Cudoniella acicularis.</title>
        <authorList>
            <person name="Buettner E."/>
            <person name="Kellner H."/>
        </authorList>
    </citation>
    <scope>NUCLEOTIDE SEQUENCE [LARGE SCALE GENOMIC DNA]</scope>
    <source>
        <strain evidence="3 4">DSM 108380</strain>
    </source>
</reference>
<evidence type="ECO:0000256" key="1">
    <source>
        <dbReference type="ARBA" id="ARBA00022801"/>
    </source>
</evidence>
<feature type="domain" description="Xaa-Pro dipeptidyl-peptidase C-terminal" evidence="2">
    <location>
        <begin position="324"/>
        <end position="584"/>
    </location>
</feature>
<sequence>MQRVGDIGVRFKKGVSSQGHKLYPGFKQKPQIIKKGTVVKLDALALPCDILWERDVAVKLRDGTTIYTDIYRRANYNTPMPAIISSGGFGKNGGLNRMVTNNSPWRNGIPQCTVSSLEKFEAPDPAYWCLHGYALIHPDIRGSWMSEGDTYINSTLDGQDGYDLVEWIAEQPWSNKTVTMAGNSYLAQTQWFVGAEKPPHLTCLAPWEGWNDLYNDTSQRGGIPNPEFQQGLLDNCFPGLGLTEDVVAMTNAYPLWSAYWEDRRARCDKIDIPMYIVASWTNVLHTRGTFRGWMESPSKQKWLRVHDSHEWPDLYYPQNVEDMRKFFDHFMKGISNGWEFTPRVRLSILNPGHQNVVNRPETEFPLSRQVSQRLFLDTATGQMVTASYPQKEASYGFDAITGKAEFIYTFPEKTELTGYFKTKLHVQSVGNDDMDLFVKFSKLDLEGALLETNCIDVGYLQDDPSAAHQKLLEIHRAGDKHVDVYFAEGATGRLRVSHRELDLERSTAHQPHYTHRNLQKLNEGEIVPVEVEMWPHGMIWEAGEKVRLTIAGHNLRHEVSWMTPTVKTCNKGKIVLYTGGSKMPLQIRDISTKDSSSYPYIYEENVSVPLHTYEQGVIRVNVYRPHSSENGTRYPVLVTDGPYGKDVPYEKFRGSSFSEVNPEHKSAHSAWETPDPRWWTNSDYIIVRADERGTGQSPGLMDTMSQGTSEAFYDVVEWAAVQPWSSGKVGLLGISYYAGTQWRVAARNPKGLAAIVPWEGMSDYYRDRCRHGGILSDRFIHFWWHAQVAVNQYGRPRPKGSAIPETIEGQLSDEELQMNMRDQTVDNVQNQFLDQTYYASRDYKLEDIKVPILSVANWGGILLHLRGNVEGYIHAGSKLKYLRFITGRHDLPFYCHEEALLQKSFLDAFLKGDDERGWATPGKVAPVSLILREGDVGFNDAEKEKVYQRRDESAWPLPSTRYEKYYLLQDGSMTSTPGEADLQSQGSLRWKTMQMVPIVRRGDDRPPKRDFSKQSTEGMVTFKTAPFGKRMEFTGHITAHLNVCIPKAQEGPLPSDLDLFVTIRHLDPSGKEIFYTGTAGDPVPVTKGWLRCSLRQIASDHPRHRPYLPHRNYFSTEVQPVVPGVVYAVIVEIWPTNVVVGKGNRLVFEIAGSDTQGSGIFTHEHPKDRPESVFAGWNEIQFGAGEGNYVVLPMIPSE</sequence>
<gene>
    <name evidence="3" type="ORF">G7Y89_g12397</name>
</gene>
<dbReference type="InterPro" id="IPR008979">
    <property type="entry name" value="Galactose-bd-like_sf"/>
</dbReference>
<dbReference type="SUPFAM" id="SSF49785">
    <property type="entry name" value="Galactose-binding domain-like"/>
    <property type="match status" value="2"/>
</dbReference>
<dbReference type="AlphaFoldDB" id="A0A8H4VX21"/>
<organism evidence="3 4">
    <name type="scientific">Cudoniella acicularis</name>
    <dbReference type="NCBI Taxonomy" id="354080"/>
    <lineage>
        <taxon>Eukaryota</taxon>
        <taxon>Fungi</taxon>
        <taxon>Dikarya</taxon>
        <taxon>Ascomycota</taxon>
        <taxon>Pezizomycotina</taxon>
        <taxon>Leotiomycetes</taxon>
        <taxon>Helotiales</taxon>
        <taxon>Tricladiaceae</taxon>
        <taxon>Cudoniella</taxon>
    </lineage>
</organism>
<dbReference type="NCBIfam" id="TIGR00976">
    <property type="entry name" value="CocE_NonD"/>
    <property type="match status" value="2"/>
</dbReference>
<evidence type="ECO:0000313" key="3">
    <source>
        <dbReference type="EMBL" id="KAF4625766.1"/>
    </source>
</evidence>
<keyword evidence="4" id="KW-1185">Reference proteome</keyword>